<dbReference type="AlphaFoldDB" id="A0A6A4JHS5"/>
<accession>A0A6A4JHS5</accession>
<protein>
    <recommendedName>
        <fullName evidence="5">Histidine-rich glycoprotein-like</fullName>
    </recommendedName>
</protein>
<feature type="signal peptide" evidence="2">
    <location>
        <begin position="1"/>
        <end position="22"/>
    </location>
</feature>
<keyword evidence="2" id="KW-0732">Signal</keyword>
<evidence type="ECO:0008006" key="5">
    <source>
        <dbReference type="Google" id="ProtNLM"/>
    </source>
</evidence>
<feature type="compositionally biased region" description="Basic and acidic residues" evidence="1">
    <location>
        <begin position="47"/>
        <end position="60"/>
    </location>
</feature>
<feature type="chain" id="PRO_5043445016" description="Histidine-rich glycoprotein-like" evidence="2">
    <location>
        <begin position="23"/>
        <end position="146"/>
    </location>
</feature>
<evidence type="ECO:0000256" key="1">
    <source>
        <dbReference type="SAM" id="MobiDB-lite"/>
    </source>
</evidence>
<evidence type="ECO:0000256" key="2">
    <source>
        <dbReference type="SAM" id="SignalP"/>
    </source>
</evidence>
<feature type="region of interest" description="Disordered" evidence="1">
    <location>
        <begin position="47"/>
        <end position="102"/>
    </location>
</feature>
<name>A0A6A4JHS5_APOLU</name>
<evidence type="ECO:0000313" key="4">
    <source>
        <dbReference type="Proteomes" id="UP000466442"/>
    </source>
</evidence>
<dbReference type="Proteomes" id="UP000466442">
    <property type="component" value="Linkage Group LG9"/>
</dbReference>
<organism evidence="3 4">
    <name type="scientific">Apolygus lucorum</name>
    <name type="common">Small green plant bug</name>
    <name type="synonym">Lygocoris lucorum</name>
    <dbReference type="NCBI Taxonomy" id="248454"/>
    <lineage>
        <taxon>Eukaryota</taxon>
        <taxon>Metazoa</taxon>
        <taxon>Ecdysozoa</taxon>
        <taxon>Arthropoda</taxon>
        <taxon>Hexapoda</taxon>
        <taxon>Insecta</taxon>
        <taxon>Pterygota</taxon>
        <taxon>Neoptera</taxon>
        <taxon>Paraneoptera</taxon>
        <taxon>Hemiptera</taxon>
        <taxon>Heteroptera</taxon>
        <taxon>Panheteroptera</taxon>
        <taxon>Cimicomorpha</taxon>
        <taxon>Miridae</taxon>
        <taxon>Mirini</taxon>
        <taxon>Apolygus</taxon>
    </lineage>
</organism>
<reference evidence="3" key="1">
    <citation type="journal article" date="2021" name="Mol. Ecol. Resour.">
        <title>Apolygus lucorum genome provides insights into omnivorousness and mesophyll feeding.</title>
        <authorList>
            <person name="Liu Y."/>
            <person name="Liu H."/>
            <person name="Wang H."/>
            <person name="Huang T."/>
            <person name="Liu B."/>
            <person name="Yang B."/>
            <person name="Yin L."/>
            <person name="Li B."/>
            <person name="Zhang Y."/>
            <person name="Zhang S."/>
            <person name="Jiang F."/>
            <person name="Zhang X."/>
            <person name="Ren Y."/>
            <person name="Wang B."/>
            <person name="Wang S."/>
            <person name="Lu Y."/>
            <person name="Wu K."/>
            <person name="Fan W."/>
            <person name="Wang G."/>
        </authorList>
    </citation>
    <scope>NUCLEOTIDE SEQUENCE</scope>
    <source>
        <strain evidence="3">12Hb</strain>
    </source>
</reference>
<feature type="compositionally biased region" description="Basic and acidic residues" evidence="1">
    <location>
        <begin position="72"/>
        <end position="100"/>
    </location>
</feature>
<proteinExistence type="predicted"/>
<keyword evidence="4" id="KW-1185">Reference proteome</keyword>
<sequence length="146" mass="17188">MMIPSKMISSLLLATFCTVCLAEYGSDYDNSYNGGYRVEPERHEYEEPQYHHEAPMERSHSPTSDSNSYHLYHRDHPQADSHVQLDHPQNHHEPKHHDHGTSSMSFYQKVKHHEHKFKFEQKHGKHGNFHGYAHPYAYGGLKVHDW</sequence>
<dbReference type="EMBL" id="WIXP02000009">
    <property type="protein sequence ID" value="KAF6205584.1"/>
    <property type="molecule type" value="Genomic_DNA"/>
</dbReference>
<comment type="caution">
    <text evidence="3">The sequence shown here is derived from an EMBL/GenBank/DDBJ whole genome shotgun (WGS) entry which is preliminary data.</text>
</comment>
<evidence type="ECO:0000313" key="3">
    <source>
        <dbReference type="EMBL" id="KAF6205584.1"/>
    </source>
</evidence>
<gene>
    <name evidence="3" type="ORF">GE061_019757</name>
</gene>